<keyword evidence="4" id="KW-0378">Hydrolase</keyword>
<organism evidence="10 11">
    <name type="scientific">Candidatus Methylumidiphilus alinenensis</name>
    <dbReference type="NCBI Taxonomy" id="2202197"/>
    <lineage>
        <taxon>Bacteria</taxon>
        <taxon>Pseudomonadati</taxon>
        <taxon>Pseudomonadota</taxon>
        <taxon>Gammaproteobacteria</taxon>
        <taxon>Methylococcales</taxon>
        <taxon>Candidatus Methylumidiphilus</taxon>
    </lineage>
</organism>
<keyword evidence="8" id="KW-0812">Transmembrane</keyword>
<dbReference type="InterPro" id="IPR052347">
    <property type="entry name" value="Isochorismatase_Nicotinamidase"/>
</dbReference>
<keyword evidence="2" id="KW-0662">Pyridine nucleotide biosynthesis</keyword>
<dbReference type="Gene3D" id="3.40.50.850">
    <property type="entry name" value="Isochorismatase-like"/>
    <property type="match status" value="1"/>
</dbReference>
<evidence type="ECO:0000313" key="10">
    <source>
        <dbReference type="EMBL" id="PZN77674.1"/>
    </source>
</evidence>
<accession>A0A2W4SYJ2</accession>
<keyword evidence="8" id="KW-1133">Transmembrane helix</keyword>
<comment type="similarity">
    <text evidence="1">Belongs to the isochorismatase family.</text>
</comment>
<feature type="transmembrane region" description="Helical" evidence="8">
    <location>
        <begin position="12"/>
        <end position="32"/>
    </location>
</feature>
<evidence type="ECO:0000256" key="8">
    <source>
        <dbReference type="SAM" id="Phobius"/>
    </source>
</evidence>
<evidence type="ECO:0000256" key="7">
    <source>
        <dbReference type="ARBA" id="ARBA00043224"/>
    </source>
</evidence>
<dbReference type="EC" id="3.5.1.19" evidence="6"/>
<dbReference type="GO" id="GO:0046872">
    <property type="term" value="F:metal ion binding"/>
    <property type="evidence" value="ECO:0007669"/>
    <property type="project" value="UniProtKB-KW"/>
</dbReference>
<evidence type="ECO:0000256" key="5">
    <source>
        <dbReference type="ARBA" id="ARBA00037900"/>
    </source>
</evidence>
<gene>
    <name evidence="10" type="ORF">DM484_14330</name>
</gene>
<evidence type="ECO:0000256" key="2">
    <source>
        <dbReference type="ARBA" id="ARBA00022642"/>
    </source>
</evidence>
<dbReference type="EMBL" id="QJPH01000332">
    <property type="protein sequence ID" value="PZN77674.1"/>
    <property type="molecule type" value="Genomic_DNA"/>
</dbReference>
<comment type="pathway">
    <text evidence="5">Cofactor biosynthesis; nicotinate biosynthesis; nicotinate from nicotinamide: step 1/1.</text>
</comment>
<dbReference type="SUPFAM" id="SSF52499">
    <property type="entry name" value="Isochorismatase-like hydrolases"/>
    <property type="match status" value="1"/>
</dbReference>
<keyword evidence="3" id="KW-0479">Metal-binding</keyword>
<evidence type="ECO:0000256" key="3">
    <source>
        <dbReference type="ARBA" id="ARBA00022723"/>
    </source>
</evidence>
<dbReference type="PANTHER" id="PTHR11080:SF2">
    <property type="entry name" value="LD05707P"/>
    <property type="match status" value="1"/>
</dbReference>
<dbReference type="InterPro" id="IPR036380">
    <property type="entry name" value="Isochorismatase-like_sf"/>
</dbReference>
<dbReference type="PANTHER" id="PTHR11080">
    <property type="entry name" value="PYRAZINAMIDASE/NICOTINAMIDASE"/>
    <property type="match status" value="1"/>
</dbReference>
<evidence type="ECO:0000259" key="9">
    <source>
        <dbReference type="Pfam" id="PF00857"/>
    </source>
</evidence>
<evidence type="ECO:0000313" key="11">
    <source>
        <dbReference type="Proteomes" id="UP000249396"/>
    </source>
</evidence>
<evidence type="ECO:0000256" key="6">
    <source>
        <dbReference type="ARBA" id="ARBA00039017"/>
    </source>
</evidence>
<dbReference type="PROSITE" id="PS51257">
    <property type="entry name" value="PROKAR_LIPOPROTEIN"/>
    <property type="match status" value="1"/>
</dbReference>
<dbReference type="GO" id="GO:0008936">
    <property type="term" value="F:nicotinamidase activity"/>
    <property type="evidence" value="ECO:0007669"/>
    <property type="project" value="UniProtKB-EC"/>
</dbReference>
<dbReference type="Pfam" id="PF00857">
    <property type="entry name" value="Isochorismatase"/>
    <property type="match status" value="1"/>
</dbReference>
<sequence length="246" mass="27372">MFRRYILEFKIYLAVGGVLIAVMACKSLHRIFSNQYLGGRQTSNNSLFREKKDLLIVVDLQRDFCKDGVLETPNADLIIPSIIDLIRSASSDGCIVVLARDWHPSNHKSFKEQGGPFESHCVQGESGAKFHPQIEDLLKEIPSLKIVDIGSENTSEDYSAFDDPRLQQIAVDNDFRTIYVVGIALEYCVLSTCLSGLRYNTPVVALKPFIGVFGTDPITIEKGWSTLAKAGVICADNYAPRQRKLA</sequence>
<dbReference type="GO" id="GO:0019363">
    <property type="term" value="P:pyridine nucleotide biosynthetic process"/>
    <property type="evidence" value="ECO:0007669"/>
    <property type="project" value="UniProtKB-KW"/>
</dbReference>
<dbReference type="Proteomes" id="UP000249396">
    <property type="component" value="Unassembled WGS sequence"/>
</dbReference>
<reference evidence="10 11" key="1">
    <citation type="journal article" date="2018" name="Aquat. Microb. Ecol.">
        <title>Gammaproteobacterial methanotrophs dominate.</title>
        <authorList>
            <person name="Rissanen A.J."/>
            <person name="Saarenheimo J."/>
            <person name="Tiirola M."/>
            <person name="Peura S."/>
            <person name="Aalto S.L."/>
            <person name="Karvinen A."/>
            <person name="Nykanen H."/>
        </authorList>
    </citation>
    <scope>NUCLEOTIDE SEQUENCE [LARGE SCALE GENOMIC DNA]</scope>
    <source>
        <strain evidence="10">AMbin10</strain>
    </source>
</reference>
<evidence type="ECO:0000256" key="4">
    <source>
        <dbReference type="ARBA" id="ARBA00022801"/>
    </source>
</evidence>
<dbReference type="AlphaFoldDB" id="A0A2W4SYJ2"/>
<feature type="domain" description="Isochorismatase-like" evidence="9">
    <location>
        <begin position="54"/>
        <end position="200"/>
    </location>
</feature>
<name>A0A2W4SYJ2_9GAMM</name>
<proteinExistence type="inferred from homology"/>
<protein>
    <recommendedName>
        <fullName evidence="6">nicotinamidase</fullName>
        <ecNumber evidence="6">3.5.1.19</ecNumber>
    </recommendedName>
    <alternativeName>
        <fullName evidence="7">Nicotinamide deamidase</fullName>
    </alternativeName>
</protein>
<evidence type="ECO:0000256" key="1">
    <source>
        <dbReference type="ARBA" id="ARBA00006336"/>
    </source>
</evidence>
<dbReference type="InterPro" id="IPR000868">
    <property type="entry name" value="Isochorismatase-like_dom"/>
</dbReference>
<comment type="caution">
    <text evidence="10">The sequence shown here is derived from an EMBL/GenBank/DDBJ whole genome shotgun (WGS) entry which is preliminary data.</text>
</comment>
<keyword evidence="8" id="KW-0472">Membrane</keyword>